<evidence type="ECO:0000256" key="2">
    <source>
        <dbReference type="ARBA" id="ARBA00022438"/>
    </source>
</evidence>
<protein>
    <recommendedName>
        <fullName evidence="7">Dipeptidyl-peptidase</fullName>
        <ecNumber evidence="7">3.4.14.-</ecNumber>
    </recommendedName>
</protein>
<keyword evidence="2 7" id="KW-0031">Aminopeptidase</keyword>
<evidence type="ECO:0000256" key="6">
    <source>
        <dbReference type="ARBA" id="ARBA00022825"/>
    </source>
</evidence>
<comment type="similarity">
    <text evidence="1 7">Belongs to the peptidase S46 family.</text>
</comment>
<accession>A0A2N3I7Y5</accession>
<evidence type="ECO:0000313" key="9">
    <source>
        <dbReference type="Proteomes" id="UP000233618"/>
    </source>
</evidence>
<dbReference type="Gene3D" id="2.40.10.10">
    <property type="entry name" value="Trypsin-like serine proteases"/>
    <property type="match status" value="1"/>
</dbReference>
<keyword evidence="5 7" id="KW-0378">Hydrolase</keyword>
<organism evidence="8 9">
    <name type="scientific">Labilibaculum manganireducens</name>
    <dbReference type="NCBI Taxonomy" id="1940525"/>
    <lineage>
        <taxon>Bacteria</taxon>
        <taxon>Pseudomonadati</taxon>
        <taxon>Bacteroidota</taxon>
        <taxon>Bacteroidia</taxon>
        <taxon>Marinilabiliales</taxon>
        <taxon>Marinifilaceae</taxon>
        <taxon>Labilibaculum</taxon>
    </lineage>
</organism>
<keyword evidence="6 7" id="KW-0720">Serine protease</keyword>
<dbReference type="GO" id="GO:0043171">
    <property type="term" value="P:peptide catabolic process"/>
    <property type="evidence" value="ECO:0007669"/>
    <property type="project" value="UniProtKB-UniRule"/>
</dbReference>
<dbReference type="EC" id="3.4.14.-" evidence="7"/>
<comment type="caution">
    <text evidence="8">The sequence shown here is derived from an EMBL/GenBank/DDBJ whole genome shotgun (WGS) entry which is preliminary data.</text>
</comment>
<feature type="chain" id="PRO_5023144621" description="Dipeptidyl-peptidase" evidence="7">
    <location>
        <begin position="23"/>
        <end position="725"/>
    </location>
</feature>
<evidence type="ECO:0000256" key="3">
    <source>
        <dbReference type="ARBA" id="ARBA00022670"/>
    </source>
</evidence>
<dbReference type="AlphaFoldDB" id="A0A2N3I7Y5"/>
<feature type="signal peptide" evidence="7">
    <location>
        <begin position="1"/>
        <end position="22"/>
    </location>
</feature>
<dbReference type="GO" id="GO:0070009">
    <property type="term" value="F:serine-type aminopeptidase activity"/>
    <property type="evidence" value="ECO:0007669"/>
    <property type="project" value="UniProtKB-UniRule"/>
</dbReference>
<dbReference type="PANTHER" id="PTHR38469:SF1">
    <property type="entry name" value="PERIPLASMIC PEPTIDASE SUBFAMILY S1B"/>
    <property type="match status" value="1"/>
</dbReference>
<dbReference type="RefSeq" id="WP_101309928.1">
    <property type="nucleotide sequence ID" value="NZ_MVDE01000015.1"/>
</dbReference>
<dbReference type="InterPro" id="IPR009003">
    <property type="entry name" value="Peptidase_S1_PA"/>
</dbReference>
<keyword evidence="9" id="KW-1185">Reference proteome</keyword>
<reference evidence="8 9" key="1">
    <citation type="journal article" date="2017" name="Front. Microbiol.">
        <title>Labilibaculum manganireducens gen. nov., sp. nov. and Labilibaculum filiforme sp. nov., Novel Bacteroidetes Isolated from Subsurface Sediments of the Baltic Sea.</title>
        <authorList>
            <person name="Vandieken V."/>
            <person name="Marshall I.P."/>
            <person name="Niemann H."/>
            <person name="Engelen B."/>
            <person name="Cypionka H."/>
        </authorList>
    </citation>
    <scope>NUCLEOTIDE SEQUENCE [LARGE SCALE GENOMIC DNA]</scope>
    <source>
        <strain evidence="8 9">59.10-2M</strain>
    </source>
</reference>
<dbReference type="InterPro" id="IPR043504">
    <property type="entry name" value="Peptidase_S1_PA_chymotrypsin"/>
</dbReference>
<keyword evidence="4 7" id="KW-0732">Signal</keyword>
<gene>
    <name evidence="8" type="ORF">BZG01_11175</name>
</gene>
<evidence type="ECO:0000256" key="7">
    <source>
        <dbReference type="RuleBase" id="RU366067"/>
    </source>
</evidence>
<evidence type="ECO:0000256" key="4">
    <source>
        <dbReference type="ARBA" id="ARBA00022729"/>
    </source>
</evidence>
<name>A0A2N3I7Y5_9BACT</name>
<proteinExistence type="inferred from homology"/>
<dbReference type="GO" id="GO:0006508">
    <property type="term" value="P:proteolysis"/>
    <property type="evidence" value="ECO:0007669"/>
    <property type="project" value="UniProtKB-KW"/>
</dbReference>
<dbReference type="EMBL" id="MVDE01000015">
    <property type="protein sequence ID" value="PKQ66363.1"/>
    <property type="molecule type" value="Genomic_DNA"/>
</dbReference>
<dbReference type="Pfam" id="PF10459">
    <property type="entry name" value="Peptidase_S46"/>
    <property type="match status" value="1"/>
</dbReference>
<keyword evidence="3 7" id="KW-0645">Protease</keyword>
<evidence type="ECO:0000313" key="8">
    <source>
        <dbReference type="EMBL" id="PKQ66363.1"/>
    </source>
</evidence>
<sequence length="725" mass="81671">MRKFASLILGLSLLLSFSNAKADEGMWLLSLLNKNVAEMKAKGLKLSADDIYSINKSCLKDAIVGLGFEGRPFRHFCTGEIISDQGLFLTNHHCGFSALQSHSTTEHDYLSDGFWAYDKNEELTNPGVTASILVRMEDVSKEVLSVVNDEMTEEERYKAIEKVAVELEKKAEEGTDYKANVKSMFEGNQYFLFVYVIYKDVRLVGAPPQSMGKFGGDTDNWMWPRHTADFSMFRIYTGADGKPADYSDNNIPLKPNHHLPVSAKGVEEQDFAMIMGFPGTTDRYLTSFGLEETMKITNQNRYDIRTLKLDIMKEDMLKDAKVRIQYAAKHAQSANYWKYSNEQNKALTKLNTMGHKKEIEKEYLEWANKKSKREAKYGKALEMIAQVYAERKEVMNASSYLREALLSGAEMPVFAIQLGGLKSLLEAETPDTTAIEKAITGYRQAAEGFYKDYNAPTDQKLMAGMYKMYAENIPADQQPEIFKTFSEEYNNDFNKLASDVYSNSIFATSESFNKFLDDPKLETLENDIAFKIGNSIIAKYKEIRTELSKGSDQLQKGKRLFVDGLMQINKKKNLAPDANSSIRLTYGNVGGYTPKDGVYYKHFTTLKGVMEKEDPANDEFVVPAKLKELYNKKDFGQYADKNGNLPVCFLTNSDITGGNSGSPVINGNGELIGTAFDGNSEAMSGDIDFEENLQRCINLDIRYTLFIIDKFAGAQNLIDEMTIVK</sequence>
<dbReference type="PANTHER" id="PTHR38469">
    <property type="entry name" value="PERIPLASMIC PEPTIDASE SUBFAMILY S1B"/>
    <property type="match status" value="1"/>
</dbReference>
<dbReference type="GO" id="GO:0008239">
    <property type="term" value="F:dipeptidyl-peptidase activity"/>
    <property type="evidence" value="ECO:0007669"/>
    <property type="project" value="UniProtKB-UniRule"/>
</dbReference>
<comment type="function">
    <text evidence="7">Catalyzes the removal of dipeptides from the N-terminus of oligopeptides.</text>
</comment>
<evidence type="ECO:0000256" key="5">
    <source>
        <dbReference type="ARBA" id="ARBA00022801"/>
    </source>
</evidence>
<dbReference type="Proteomes" id="UP000233618">
    <property type="component" value="Unassembled WGS sequence"/>
</dbReference>
<dbReference type="InterPro" id="IPR019500">
    <property type="entry name" value="Pep_S46"/>
</dbReference>
<evidence type="ECO:0000256" key="1">
    <source>
        <dbReference type="ARBA" id="ARBA00010491"/>
    </source>
</evidence>
<dbReference type="SUPFAM" id="SSF50494">
    <property type="entry name" value="Trypsin-like serine proteases"/>
    <property type="match status" value="1"/>
</dbReference>